<dbReference type="EMBL" id="LR031876">
    <property type="protein sequence ID" value="VDD36895.1"/>
    <property type="molecule type" value="Genomic_DNA"/>
</dbReference>
<accession>A0A3P6ETB9</accession>
<dbReference type="AlphaFoldDB" id="A0A3P6ETB9"/>
<sequence length="37" mass="4682">MLYSHLLHPYTLWLWHSLRKLLGPWMRYNSTIFYIMV</sequence>
<reference evidence="1" key="1">
    <citation type="submission" date="2018-11" db="EMBL/GenBank/DDBJ databases">
        <authorList>
            <consortium name="Genoscope - CEA"/>
            <person name="William W."/>
        </authorList>
    </citation>
    <scope>NUCLEOTIDE SEQUENCE</scope>
</reference>
<evidence type="ECO:0000313" key="1">
    <source>
        <dbReference type="EMBL" id="VDD36895.1"/>
    </source>
</evidence>
<gene>
    <name evidence="1" type="ORF">BOLC7T42455H</name>
</gene>
<protein>
    <submittedName>
        <fullName evidence="1">Uncharacterized protein</fullName>
    </submittedName>
</protein>
<name>A0A3P6ETB9_BRAOL</name>
<organism evidence="1">
    <name type="scientific">Brassica oleracea</name>
    <name type="common">Wild cabbage</name>
    <dbReference type="NCBI Taxonomy" id="3712"/>
    <lineage>
        <taxon>Eukaryota</taxon>
        <taxon>Viridiplantae</taxon>
        <taxon>Streptophyta</taxon>
        <taxon>Embryophyta</taxon>
        <taxon>Tracheophyta</taxon>
        <taxon>Spermatophyta</taxon>
        <taxon>Magnoliopsida</taxon>
        <taxon>eudicotyledons</taxon>
        <taxon>Gunneridae</taxon>
        <taxon>Pentapetalae</taxon>
        <taxon>rosids</taxon>
        <taxon>malvids</taxon>
        <taxon>Brassicales</taxon>
        <taxon>Brassicaceae</taxon>
        <taxon>Brassiceae</taxon>
        <taxon>Brassica</taxon>
    </lineage>
</organism>
<proteinExistence type="predicted"/>